<dbReference type="Gene3D" id="3.30.750.24">
    <property type="entry name" value="STAS domain"/>
    <property type="match status" value="1"/>
</dbReference>
<feature type="domain" description="STAS" evidence="1">
    <location>
        <begin position="18"/>
        <end position="65"/>
    </location>
</feature>
<dbReference type="CDD" id="cd07043">
    <property type="entry name" value="STAS_anti-anti-sigma_factors"/>
    <property type="match status" value="1"/>
</dbReference>
<evidence type="ECO:0000313" key="3">
    <source>
        <dbReference type="Proteomes" id="UP001595816"/>
    </source>
</evidence>
<dbReference type="CDD" id="cd16936">
    <property type="entry name" value="HATPase_RsbW-like"/>
    <property type="match status" value="1"/>
</dbReference>
<dbReference type="PROSITE" id="PS50801">
    <property type="entry name" value="STAS"/>
    <property type="match status" value="1"/>
</dbReference>
<dbReference type="Pfam" id="PF01740">
    <property type="entry name" value="STAS"/>
    <property type="match status" value="1"/>
</dbReference>
<dbReference type="InterPro" id="IPR002645">
    <property type="entry name" value="STAS_dom"/>
</dbReference>
<dbReference type="RefSeq" id="WP_253753430.1">
    <property type="nucleotide sequence ID" value="NZ_JAMZDZ010000001.1"/>
</dbReference>
<dbReference type="PANTHER" id="PTHR35526:SF3">
    <property type="entry name" value="ANTI-SIGMA-F FACTOR RSBW"/>
    <property type="match status" value="1"/>
</dbReference>
<sequence length="247" mass="26843">MTRVRIGIVHHGQTVAQVRVHGAMTLATVPQLRLAIRKCVAEAPRLIILDLAEVTEADTAGLLALPALQRYCCDLEYPIPLLIQAPPESPAAQLIQRHLHVRATLCAEIGPAATIRLLPVAPVPEARLTIWATPPMAARVHRFASRTCWSWLMPWMANRVQLVAAELTANAVAHGAGPRTLLVTLRPDILRVVVSDASRSIPHAVLSEEPDVEHGLGVVDLVAERWGTVLSGPGKEVWADIRLARIT</sequence>
<evidence type="ECO:0000313" key="2">
    <source>
        <dbReference type="EMBL" id="MFC4132337.1"/>
    </source>
</evidence>
<accession>A0ABV8LN33</accession>
<protein>
    <submittedName>
        <fullName evidence="2">STAS domain-containing protein</fullName>
    </submittedName>
</protein>
<dbReference type="InterPro" id="IPR036513">
    <property type="entry name" value="STAS_dom_sf"/>
</dbReference>
<comment type="caution">
    <text evidence="2">The sequence shown here is derived from an EMBL/GenBank/DDBJ whole genome shotgun (WGS) entry which is preliminary data.</text>
</comment>
<dbReference type="PANTHER" id="PTHR35526">
    <property type="entry name" value="ANTI-SIGMA-F FACTOR RSBW-RELATED"/>
    <property type="match status" value="1"/>
</dbReference>
<name>A0ABV8LN33_9ACTN</name>
<dbReference type="EMBL" id="JBHSAY010000009">
    <property type="protein sequence ID" value="MFC4132337.1"/>
    <property type="molecule type" value="Genomic_DNA"/>
</dbReference>
<dbReference type="SUPFAM" id="SSF52091">
    <property type="entry name" value="SpoIIaa-like"/>
    <property type="match status" value="1"/>
</dbReference>
<organism evidence="2 3">
    <name type="scientific">Hamadaea flava</name>
    <dbReference type="NCBI Taxonomy" id="1742688"/>
    <lineage>
        <taxon>Bacteria</taxon>
        <taxon>Bacillati</taxon>
        <taxon>Actinomycetota</taxon>
        <taxon>Actinomycetes</taxon>
        <taxon>Micromonosporales</taxon>
        <taxon>Micromonosporaceae</taxon>
        <taxon>Hamadaea</taxon>
    </lineage>
</organism>
<evidence type="ECO:0000259" key="1">
    <source>
        <dbReference type="PROSITE" id="PS50801"/>
    </source>
</evidence>
<dbReference type="Proteomes" id="UP001595816">
    <property type="component" value="Unassembled WGS sequence"/>
</dbReference>
<proteinExistence type="predicted"/>
<dbReference type="InterPro" id="IPR036890">
    <property type="entry name" value="HATPase_C_sf"/>
</dbReference>
<reference evidence="3" key="1">
    <citation type="journal article" date="2019" name="Int. J. Syst. Evol. Microbiol.">
        <title>The Global Catalogue of Microorganisms (GCM) 10K type strain sequencing project: providing services to taxonomists for standard genome sequencing and annotation.</title>
        <authorList>
            <consortium name="The Broad Institute Genomics Platform"/>
            <consortium name="The Broad Institute Genome Sequencing Center for Infectious Disease"/>
            <person name="Wu L."/>
            <person name="Ma J."/>
        </authorList>
    </citation>
    <scope>NUCLEOTIDE SEQUENCE [LARGE SCALE GENOMIC DNA]</scope>
    <source>
        <strain evidence="3">CGMCC 4.7289</strain>
    </source>
</reference>
<dbReference type="Gene3D" id="3.30.565.10">
    <property type="entry name" value="Histidine kinase-like ATPase, C-terminal domain"/>
    <property type="match status" value="1"/>
</dbReference>
<keyword evidence="3" id="KW-1185">Reference proteome</keyword>
<gene>
    <name evidence="2" type="ORF">ACFOZ4_17155</name>
</gene>
<dbReference type="InterPro" id="IPR050267">
    <property type="entry name" value="Anti-sigma-factor_SerPK"/>
</dbReference>